<dbReference type="EMBL" id="JAMKFB020000002">
    <property type="protein sequence ID" value="KAL0200123.1"/>
    <property type="molecule type" value="Genomic_DNA"/>
</dbReference>
<dbReference type="GO" id="GO:0016787">
    <property type="term" value="F:hydrolase activity"/>
    <property type="evidence" value="ECO:0007669"/>
    <property type="project" value="UniProtKB-KW"/>
</dbReference>
<evidence type="ECO:0000256" key="7">
    <source>
        <dbReference type="SAM" id="MobiDB-lite"/>
    </source>
</evidence>
<sequence length="551" mass="61042">MSTAASEEGLTPDEADKSAERPPAAAAAQSEAELAAMLLQVAKSIDLEVPKAPSPECWWLDDWFLGAGSDVPPRSTPEPSFPEARSHLSSSLLTTLDGGQPGGTARLRCTCARIMPPPGGIVPASRPKPAYSAVGQAASALHAMAILQVHEAKALKKLHQGGPDPRLMQELRRNDTDKVRFLNALISQASLFGDTQFSAVQKQTEAIKHILPRCESTKPPGAQPPSAHRRGRPPAASTPAPPPATSTQAPWIGGLRPILDLHILNRMLTVKRILSCIRHQDWFAAIDLKDAYFHVSILPLHRPFLRVAFEGRPPVSPHLYQTRGGGIRIFNYLNDLLIIAHSRDLLCEQRDLVLRHLSHLGLQVNWEKSKLYPVQSISFLGMELDSVDMSAHLTDERVQPVLNCLNLFRHKTAVPLKRFQRLLGHIAATAAFAPLGLLHMRPLQCWLYDRIQRWAWHRGFFRPCIPTGRHMVVNTDASKTGWGAVCDGQAASDSWTGPRLQWHINCLELLAVLLALRRLLPVLRDKHVLVRTDNIPKVVYINRQGGLWSRC</sequence>
<evidence type="ECO:0000259" key="8">
    <source>
        <dbReference type="Pfam" id="PF17917"/>
    </source>
</evidence>
<dbReference type="CDD" id="cd03714">
    <property type="entry name" value="RT_DIRS1"/>
    <property type="match status" value="1"/>
</dbReference>
<dbReference type="PANTHER" id="PTHR33050">
    <property type="entry name" value="REVERSE TRANSCRIPTASE DOMAIN-CONTAINING PROTEIN"/>
    <property type="match status" value="1"/>
</dbReference>
<proteinExistence type="predicted"/>
<feature type="region of interest" description="Disordered" evidence="7">
    <location>
        <begin position="211"/>
        <end position="249"/>
    </location>
</feature>
<feature type="compositionally biased region" description="Low complexity" evidence="7">
    <location>
        <begin position="21"/>
        <end position="30"/>
    </location>
</feature>
<gene>
    <name evidence="9" type="ORF">M9458_003310</name>
</gene>
<keyword evidence="10" id="KW-1185">Reference proteome</keyword>
<evidence type="ECO:0000256" key="1">
    <source>
        <dbReference type="ARBA" id="ARBA00022679"/>
    </source>
</evidence>
<evidence type="ECO:0000313" key="10">
    <source>
        <dbReference type="Proteomes" id="UP001529510"/>
    </source>
</evidence>
<reference evidence="9 10" key="1">
    <citation type="submission" date="2024-05" db="EMBL/GenBank/DDBJ databases">
        <title>Genome sequencing and assembly of Indian major carp, Cirrhinus mrigala (Hamilton, 1822).</title>
        <authorList>
            <person name="Mohindra V."/>
            <person name="Chowdhury L.M."/>
            <person name="Lal K."/>
            <person name="Jena J.K."/>
        </authorList>
    </citation>
    <scope>NUCLEOTIDE SEQUENCE [LARGE SCALE GENOMIC DNA]</scope>
    <source>
        <strain evidence="9">CM1030</strain>
        <tissue evidence="9">Blood</tissue>
    </source>
</reference>
<accession>A0ABD0RNM1</accession>
<dbReference type="Pfam" id="PF17917">
    <property type="entry name" value="RT_RNaseH"/>
    <property type="match status" value="1"/>
</dbReference>
<organism evidence="9 10">
    <name type="scientific">Cirrhinus mrigala</name>
    <name type="common">Mrigala</name>
    <dbReference type="NCBI Taxonomy" id="683832"/>
    <lineage>
        <taxon>Eukaryota</taxon>
        <taxon>Metazoa</taxon>
        <taxon>Chordata</taxon>
        <taxon>Craniata</taxon>
        <taxon>Vertebrata</taxon>
        <taxon>Euteleostomi</taxon>
        <taxon>Actinopterygii</taxon>
        <taxon>Neopterygii</taxon>
        <taxon>Teleostei</taxon>
        <taxon>Ostariophysi</taxon>
        <taxon>Cypriniformes</taxon>
        <taxon>Cyprinidae</taxon>
        <taxon>Labeoninae</taxon>
        <taxon>Labeonini</taxon>
        <taxon>Cirrhinus</taxon>
    </lineage>
</organism>
<name>A0ABD0RNM1_CIRMR</name>
<comment type="caution">
    <text evidence="9">The sequence shown here is derived from an EMBL/GenBank/DDBJ whole genome shotgun (WGS) entry which is preliminary data.</text>
</comment>
<keyword evidence="5" id="KW-0378">Hydrolase</keyword>
<dbReference type="Gene3D" id="3.30.70.270">
    <property type="match status" value="1"/>
</dbReference>
<feature type="domain" description="Reverse transcriptase RNase H-like" evidence="8">
    <location>
        <begin position="469"/>
        <end position="536"/>
    </location>
</feature>
<dbReference type="InterPro" id="IPR043128">
    <property type="entry name" value="Rev_trsase/Diguanyl_cyclase"/>
</dbReference>
<dbReference type="GO" id="GO:0003964">
    <property type="term" value="F:RNA-directed DNA polymerase activity"/>
    <property type="evidence" value="ECO:0007669"/>
    <property type="project" value="UniProtKB-KW"/>
</dbReference>
<dbReference type="SUPFAM" id="SSF56672">
    <property type="entry name" value="DNA/RNA polymerases"/>
    <property type="match status" value="1"/>
</dbReference>
<evidence type="ECO:0000256" key="6">
    <source>
        <dbReference type="ARBA" id="ARBA00022918"/>
    </source>
</evidence>
<protein>
    <recommendedName>
        <fullName evidence="8">Reverse transcriptase RNase H-like domain-containing protein</fullName>
    </recommendedName>
</protein>
<dbReference type="InterPro" id="IPR052055">
    <property type="entry name" value="Hepadnavirus_pol/RT"/>
</dbReference>
<dbReference type="InterPro" id="IPR041373">
    <property type="entry name" value="RT_RNaseH"/>
</dbReference>
<evidence type="ECO:0000313" key="9">
    <source>
        <dbReference type="EMBL" id="KAL0200123.1"/>
    </source>
</evidence>
<feature type="region of interest" description="Disordered" evidence="7">
    <location>
        <begin position="1"/>
        <end position="30"/>
    </location>
</feature>
<keyword evidence="6" id="KW-0695">RNA-directed DNA polymerase</keyword>
<keyword evidence="1" id="KW-0808">Transferase</keyword>
<dbReference type="GO" id="GO:0004519">
    <property type="term" value="F:endonuclease activity"/>
    <property type="evidence" value="ECO:0007669"/>
    <property type="project" value="UniProtKB-KW"/>
</dbReference>
<feature type="non-terminal residue" evidence="9">
    <location>
        <position position="551"/>
    </location>
</feature>
<keyword evidence="3" id="KW-0540">Nuclease</keyword>
<evidence type="ECO:0000256" key="4">
    <source>
        <dbReference type="ARBA" id="ARBA00022759"/>
    </source>
</evidence>
<evidence type="ECO:0000256" key="3">
    <source>
        <dbReference type="ARBA" id="ARBA00022722"/>
    </source>
</evidence>
<dbReference type="AlphaFoldDB" id="A0ABD0RNM1"/>
<dbReference type="InterPro" id="IPR043502">
    <property type="entry name" value="DNA/RNA_pol_sf"/>
</dbReference>
<keyword evidence="2" id="KW-0548">Nucleotidyltransferase</keyword>
<evidence type="ECO:0000256" key="2">
    <source>
        <dbReference type="ARBA" id="ARBA00022695"/>
    </source>
</evidence>
<keyword evidence="4" id="KW-0255">Endonuclease</keyword>
<dbReference type="PANTHER" id="PTHR33050:SF7">
    <property type="entry name" value="RIBONUCLEASE H"/>
    <property type="match status" value="1"/>
</dbReference>
<evidence type="ECO:0000256" key="5">
    <source>
        <dbReference type="ARBA" id="ARBA00022801"/>
    </source>
</evidence>
<dbReference type="Proteomes" id="UP001529510">
    <property type="component" value="Unassembled WGS sequence"/>
</dbReference>